<dbReference type="EMBL" id="RBNJ01000347">
    <property type="protein sequence ID" value="RUS34737.1"/>
    <property type="molecule type" value="Genomic_DNA"/>
</dbReference>
<name>A0A433QYF2_9FUNG</name>
<accession>A0A433QYF2</accession>
<dbReference type="Proteomes" id="UP000274822">
    <property type="component" value="Unassembled WGS sequence"/>
</dbReference>
<comment type="caution">
    <text evidence="1">The sequence shown here is derived from an EMBL/GenBank/DDBJ whole genome shotgun (WGS) entry which is preliminary data.</text>
</comment>
<reference evidence="1 2" key="1">
    <citation type="journal article" date="2018" name="New Phytol.">
        <title>Phylogenomics of Endogonaceae and evolution of mycorrhizas within Mucoromycota.</title>
        <authorList>
            <person name="Chang Y."/>
            <person name="Desiro A."/>
            <person name="Na H."/>
            <person name="Sandor L."/>
            <person name="Lipzen A."/>
            <person name="Clum A."/>
            <person name="Barry K."/>
            <person name="Grigoriev I.V."/>
            <person name="Martin F.M."/>
            <person name="Stajich J.E."/>
            <person name="Smith M.E."/>
            <person name="Bonito G."/>
            <person name="Spatafora J.W."/>
        </authorList>
    </citation>
    <scope>NUCLEOTIDE SEQUENCE [LARGE SCALE GENOMIC DNA]</scope>
    <source>
        <strain evidence="1 2">AD002</strain>
    </source>
</reference>
<protein>
    <submittedName>
        <fullName evidence="1">Uncharacterized protein</fullName>
    </submittedName>
</protein>
<proteinExistence type="predicted"/>
<evidence type="ECO:0000313" key="2">
    <source>
        <dbReference type="Proteomes" id="UP000274822"/>
    </source>
</evidence>
<gene>
    <name evidence="1" type="ORF">BC938DRAFT_478807</name>
</gene>
<keyword evidence="2" id="KW-1185">Reference proteome</keyword>
<organism evidence="1 2">
    <name type="scientific">Jimgerdemannia flammicorona</name>
    <dbReference type="NCBI Taxonomy" id="994334"/>
    <lineage>
        <taxon>Eukaryota</taxon>
        <taxon>Fungi</taxon>
        <taxon>Fungi incertae sedis</taxon>
        <taxon>Mucoromycota</taxon>
        <taxon>Mucoromycotina</taxon>
        <taxon>Endogonomycetes</taxon>
        <taxon>Endogonales</taxon>
        <taxon>Endogonaceae</taxon>
        <taxon>Jimgerdemannia</taxon>
    </lineage>
</organism>
<evidence type="ECO:0000313" key="1">
    <source>
        <dbReference type="EMBL" id="RUS34737.1"/>
    </source>
</evidence>
<sequence>MSHRAERRGVIRRWLVAFRLLAETRLGADSRYLYRSTISAPSIGVNATAASKSDTAQGFHY</sequence>
<dbReference type="AlphaFoldDB" id="A0A433QYF2"/>